<evidence type="ECO:0000313" key="2">
    <source>
        <dbReference type="Proteomes" id="UP000003973"/>
    </source>
</evidence>
<dbReference type="RefSeq" id="WP_020994821.1">
    <property type="nucleotide sequence ID" value="NZ_KI392031.1"/>
</dbReference>
<evidence type="ECO:0000313" key="1">
    <source>
        <dbReference type="EMBL" id="EEO28252.2"/>
    </source>
</evidence>
<reference evidence="1" key="1">
    <citation type="submission" date="2011-10" db="EMBL/GenBank/DDBJ databases">
        <title>The Genome Sequence of Oxalobacter formigenes HOxBLS.</title>
        <authorList>
            <consortium name="The Broad Institute Genome Sequencing Platform"/>
            <person name="Earl A."/>
            <person name="Ward D."/>
            <person name="Feldgarden M."/>
            <person name="Gevers D."/>
            <person name="Allison M.J."/>
            <person name="Humphrey S."/>
            <person name="Young S.K."/>
            <person name="Zeng Q."/>
            <person name="Gargeya S."/>
            <person name="Fitzgerald M."/>
            <person name="Haas B."/>
            <person name="Abouelleil A."/>
            <person name="Alvarado L."/>
            <person name="Arachchi H.M."/>
            <person name="Berlin A."/>
            <person name="Brown A."/>
            <person name="Chapman S.B."/>
            <person name="Chen Z."/>
            <person name="Dunbar C."/>
            <person name="Freedman E."/>
            <person name="Gearin G."/>
            <person name="Goldberg J."/>
            <person name="Griggs A."/>
            <person name="Gujja S."/>
            <person name="Heiman D."/>
            <person name="Howarth C."/>
            <person name="Larson L."/>
            <person name="Lui A."/>
            <person name="MacDonald P.J.P."/>
            <person name="Montmayeur A."/>
            <person name="Murphy C."/>
            <person name="Neiman D."/>
            <person name="Pearson M."/>
            <person name="Priest M."/>
            <person name="Roberts A."/>
            <person name="Saif S."/>
            <person name="Shea T."/>
            <person name="Shenoy N."/>
            <person name="Sisk P."/>
            <person name="Stolte C."/>
            <person name="Sykes S."/>
            <person name="Wortman J."/>
            <person name="Nusbaum C."/>
            <person name="Birren B."/>
        </authorList>
    </citation>
    <scope>NUCLEOTIDE SEQUENCE [LARGE SCALE GENOMIC DNA]</scope>
    <source>
        <strain evidence="1">HOxBLS</strain>
    </source>
</reference>
<sequence length="137" mass="13961">MLDGFTGGGTGTANIAEGGWSGVNLTSTDAMIKSLEMENTGGTVTVKATGVNRAEEVFPGLMPVNIMNSVWQNGQNNTESTNPGIAFLSRATDSRYVAPGDAARQINGAAQIAVAAGTQAVTLQAVDAITGALDICR</sequence>
<dbReference type="HOGENOM" id="CLU_1863181_0_0_4"/>
<proteinExistence type="predicted"/>
<dbReference type="Proteomes" id="UP000003973">
    <property type="component" value="Unassembled WGS sequence"/>
</dbReference>
<dbReference type="EMBL" id="ACDP02000006">
    <property type="protein sequence ID" value="EEO28252.2"/>
    <property type="molecule type" value="Genomic_DNA"/>
</dbReference>
<name>C3X4W6_9BURK</name>
<accession>C3X4W6</accession>
<dbReference type="AlphaFoldDB" id="C3X4W6"/>
<comment type="caution">
    <text evidence="1">The sequence shown here is derived from an EMBL/GenBank/DDBJ whole genome shotgun (WGS) entry which is preliminary data.</text>
</comment>
<organism evidence="1 2">
    <name type="scientific">Oxalobacter paraformigenes</name>
    <dbReference type="NCBI Taxonomy" id="556268"/>
    <lineage>
        <taxon>Bacteria</taxon>
        <taxon>Pseudomonadati</taxon>
        <taxon>Pseudomonadota</taxon>
        <taxon>Betaproteobacteria</taxon>
        <taxon>Burkholderiales</taxon>
        <taxon>Oxalobacteraceae</taxon>
        <taxon>Oxalobacter</taxon>
    </lineage>
</organism>
<keyword evidence="2" id="KW-1185">Reference proteome</keyword>
<gene>
    <name evidence="1" type="ORF">OFAG_01405</name>
</gene>
<protein>
    <submittedName>
        <fullName evidence="1">Uncharacterized protein</fullName>
    </submittedName>
</protein>